<reference evidence="2 3" key="1">
    <citation type="submission" date="2024-11" db="EMBL/GenBank/DDBJ databases">
        <authorList>
            <person name="Heng Y.C."/>
            <person name="Lim A.C.H."/>
            <person name="Lee J.K.Y."/>
            <person name="Kittelmann S."/>
        </authorList>
    </citation>
    <scope>NUCLEOTIDE SEQUENCE [LARGE SCALE GENOMIC DNA]</scope>
    <source>
        <strain evidence="2 3">WILCCON 0202</strain>
    </source>
</reference>
<dbReference type="InterPro" id="IPR036388">
    <property type="entry name" value="WH-like_DNA-bd_sf"/>
</dbReference>
<dbReference type="PRINTS" id="PR00038">
    <property type="entry name" value="HTHLUXR"/>
</dbReference>
<keyword evidence="3" id="KW-1185">Reference proteome</keyword>
<protein>
    <submittedName>
        <fullName evidence="2">Helix-turn-helix transcriptional regulator</fullName>
    </submittedName>
</protein>
<feature type="domain" description="HTH luxR-type" evidence="1">
    <location>
        <begin position="220"/>
        <end position="274"/>
    </location>
</feature>
<dbReference type="SMART" id="SM00421">
    <property type="entry name" value="HTH_LUXR"/>
    <property type="match status" value="1"/>
</dbReference>
<dbReference type="InterPro" id="IPR016032">
    <property type="entry name" value="Sig_transdc_resp-reg_C-effctor"/>
</dbReference>
<evidence type="ECO:0000313" key="3">
    <source>
        <dbReference type="Proteomes" id="UP001623661"/>
    </source>
</evidence>
<dbReference type="Pfam" id="PF00196">
    <property type="entry name" value="GerE"/>
    <property type="match status" value="1"/>
</dbReference>
<dbReference type="Gene3D" id="1.10.10.10">
    <property type="entry name" value="Winged helix-like DNA-binding domain superfamily/Winged helix DNA-binding domain"/>
    <property type="match status" value="1"/>
</dbReference>
<dbReference type="CDD" id="cd06170">
    <property type="entry name" value="LuxR_C_like"/>
    <property type="match status" value="1"/>
</dbReference>
<dbReference type="PROSITE" id="PS50043">
    <property type="entry name" value="HTH_LUXR_2"/>
    <property type="match status" value="1"/>
</dbReference>
<evidence type="ECO:0000313" key="2">
    <source>
        <dbReference type="EMBL" id="MFL0270115.1"/>
    </source>
</evidence>
<dbReference type="SUPFAM" id="SSF46894">
    <property type="entry name" value="C-terminal effector domain of the bipartite response regulators"/>
    <property type="match status" value="1"/>
</dbReference>
<dbReference type="PROSITE" id="PS00622">
    <property type="entry name" value="HTH_LUXR_1"/>
    <property type="match status" value="1"/>
</dbReference>
<evidence type="ECO:0000259" key="1">
    <source>
        <dbReference type="PROSITE" id="PS50043"/>
    </source>
</evidence>
<accession>A0ABW8TZ47</accession>
<proteinExistence type="predicted"/>
<dbReference type="Proteomes" id="UP001623661">
    <property type="component" value="Unassembled WGS sequence"/>
</dbReference>
<dbReference type="InterPro" id="IPR000792">
    <property type="entry name" value="Tscrpt_reg_LuxR_C"/>
</dbReference>
<dbReference type="EMBL" id="JBJHZY010000006">
    <property type="protein sequence ID" value="MFL0270115.1"/>
    <property type="molecule type" value="Genomic_DNA"/>
</dbReference>
<name>A0ABW8TZ47_9CLOT</name>
<comment type="caution">
    <text evidence="2">The sequence shown here is derived from an EMBL/GenBank/DDBJ whole genome shotgun (WGS) entry which is preliminary data.</text>
</comment>
<gene>
    <name evidence="2" type="ORF">ACJDUH_18710</name>
</gene>
<sequence length="274" mass="32811">MDNKVTQLRDRCININLRNFLETGSEQSLETLHMLIKGEFMKVLNWPFYLLPKKIRNQRISKLASTEEDLNKRLNKDNNYNEYKFHIINYIFFDIYKKSFLDEVCSIDYYDGRIKKYSFINPLWEVLNSININKMNDTVKKCNLLFKDYLILKFSDYYWNYLIGKLRHDYINYLNLSISMNELECKTSENGDTYYLDIFQSKNNLFIELKSYIADEETFNKFLNNHFSKKEITVINLLIKGYTSKDVSKILHVSDSTVRNQKASIKKKLKSLEQ</sequence>
<dbReference type="RefSeq" id="WP_406766747.1">
    <property type="nucleotide sequence ID" value="NZ_JBJHZY010000006.1"/>
</dbReference>
<organism evidence="2 3">
    <name type="scientific">Candidatus Clostridium radicumherbarum</name>
    <dbReference type="NCBI Taxonomy" id="3381662"/>
    <lineage>
        <taxon>Bacteria</taxon>
        <taxon>Bacillati</taxon>
        <taxon>Bacillota</taxon>
        <taxon>Clostridia</taxon>
        <taxon>Eubacteriales</taxon>
        <taxon>Clostridiaceae</taxon>
        <taxon>Clostridium</taxon>
    </lineage>
</organism>